<dbReference type="Proteomes" id="UP001596492">
    <property type="component" value="Unassembled WGS sequence"/>
</dbReference>
<organism evidence="2 3">
    <name type="scientific">Hirschia litorea</name>
    <dbReference type="NCBI Taxonomy" id="1199156"/>
    <lineage>
        <taxon>Bacteria</taxon>
        <taxon>Pseudomonadati</taxon>
        <taxon>Pseudomonadota</taxon>
        <taxon>Alphaproteobacteria</taxon>
        <taxon>Hyphomonadales</taxon>
        <taxon>Hyphomonadaceae</taxon>
        <taxon>Hirschia</taxon>
    </lineage>
</organism>
<keyword evidence="3" id="KW-1185">Reference proteome</keyword>
<feature type="transmembrane region" description="Helical" evidence="1">
    <location>
        <begin position="179"/>
        <end position="198"/>
    </location>
</feature>
<keyword evidence="1" id="KW-1133">Transmembrane helix</keyword>
<feature type="transmembrane region" description="Helical" evidence="1">
    <location>
        <begin position="30"/>
        <end position="49"/>
    </location>
</feature>
<feature type="transmembrane region" description="Helical" evidence="1">
    <location>
        <begin position="157"/>
        <end position="173"/>
    </location>
</feature>
<accession>A0ABW2IK27</accession>
<comment type="caution">
    <text evidence="2">The sequence shown here is derived from an EMBL/GenBank/DDBJ whole genome shotgun (WGS) entry which is preliminary data.</text>
</comment>
<dbReference type="EMBL" id="JBHTBR010000004">
    <property type="protein sequence ID" value="MFC7291490.1"/>
    <property type="molecule type" value="Genomic_DNA"/>
</dbReference>
<protein>
    <submittedName>
        <fullName evidence="2">Uncharacterized protein</fullName>
    </submittedName>
</protein>
<name>A0ABW2IK27_9PROT</name>
<keyword evidence="1" id="KW-0812">Transmembrane</keyword>
<evidence type="ECO:0000256" key="1">
    <source>
        <dbReference type="SAM" id="Phobius"/>
    </source>
</evidence>
<feature type="transmembrane region" description="Helical" evidence="1">
    <location>
        <begin position="55"/>
        <end position="78"/>
    </location>
</feature>
<proteinExistence type="predicted"/>
<feature type="transmembrane region" description="Helical" evidence="1">
    <location>
        <begin position="126"/>
        <end position="145"/>
    </location>
</feature>
<evidence type="ECO:0000313" key="2">
    <source>
        <dbReference type="EMBL" id="MFC7291490.1"/>
    </source>
</evidence>
<evidence type="ECO:0000313" key="3">
    <source>
        <dbReference type="Proteomes" id="UP001596492"/>
    </source>
</evidence>
<sequence length="206" mass="21763">MSTSNAIDDLGYLRSLAEEGATAPNVNGRYYITFGCLGAIALTAHWSIASGVIGLPLSTLAFVWLGFALLSPIAIFLLSRSSHSKPGQGSASNRVTRLFWTTASPAMFSIWIALSVAAYFRNVSPIVFDMLPIIAFFSYGVVYMIEAGMEKASWKRFAGLGGIAGAVTMAALIGTAEAYLGGAIATLLIGVIPGSIMMKREPKNVV</sequence>
<reference evidence="3" key="1">
    <citation type="journal article" date="2019" name="Int. J. Syst. Evol. Microbiol.">
        <title>The Global Catalogue of Microorganisms (GCM) 10K type strain sequencing project: providing services to taxonomists for standard genome sequencing and annotation.</title>
        <authorList>
            <consortium name="The Broad Institute Genomics Platform"/>
            <consortium name="The Broad Institute Genome Sequencing Center for Infectious Disease"/>
            <person name="Wu L."/>
            <person name="Ma J."/>
        </authorList>
    </citation>
    <scope>NUCLEOTIDE SEQUENCE [LARGE SCALE GENOMIC DNA]</scope>
    <source>
        <strain evidence="3">CCUG 51308</strain>
    </source>
</reference>
<feature type="transmembrane region" description="Helical" evidence="1">
    <location>
        <begin position="98"/>
        <end position="120"/>
    </location>
</feature>
<gene>
    <name evidence="2" type="ORF">ACFQS8_07680</name>
</gene>
<dbReference type="RefSeq" id="WP_382166721.1">
    <property type="nucleotide sequence ID" value="NZ_JBHTBR010000004.1"/>
</dbReference>
<keyword evidence="1" id="KW-0472">Membrane</keyword>